<comment type="similarity">
    <text evidence="1">Belongs to the bacterial solute-binding protein 1 family.</text>
</comment>
<evidence type="ECO:0000256" key="2">
    <source>
        <dbReference type="ARBA" id="ARBA00022448"/>
    </source>
</evidence>
<evidence type="ECO:0000256" key="3">
    <source>
        <dbReference type="ARBA" id="ARBA00022729"/>
    </source>
</evidence>
<keyword evidence="2" id="KW-0813">Transport</keyword>
<dbReference type="PANTHER" id="PTHR30061:SF50">
    <property type="entry name" value="MALTOSE_MALTODEXTRIN-BINDING PERIPLASMIC PROTEIN"/>
    <property type="match status" value="1"/>
</dbReference>
<dbReference type="Gene3D" id="3.40.190.10">
    <property type="entry name" value="Periplasmic binding protein-like II"/>
    <property type="match status" value="1"/>
</dbReference>
<dbReference type="CDD" id="cd14748">
    <property type="entry name" value="PBP2_UgpB"/>
    <property type="match status" value="1"/>
</dbReference>
<dbReference type="Pfam" id="PF13416">
    <property type="entry name" value="SBP_bac_8"/>
    <property type="match status" value="1"/>
</dbReference>
<dbReference type="EMBL" id="BAABZQ010000001">
    <property type="protein sequence ID" value="GAA6503212.1"/>
    <property type="molecule type" value="Genomic_DNA"/>
</dbReference>
<comment type="caution">
    <text evidence="5">The sequence shown here is derived from an EMBL/GenBank/DDBJ whole genome shotgun (WGS) entry which is preliminary data.</text>
</comment>
<reference evidence="5 6" key="1">
    <citation type="submission" date="2024-04" db="EMBL/GenBank/DDBJ databases">
        <title>Defined microbial consortia suppress multidrug-resistant proinflammatory Enterobacteriaceae via ecological control.</title>
        <authorList>
            <person name="Furuichi M."/>
            <person name="Kawaguchi T."/>
            <person name="Pust M."/>
            <person name="Yasuma K."/>
            <person name="Plichta D."/>
            <person name="Hasegawa N."/>
            <person name="Ohya T."/>
            <person name="Bhattarai S."/>
            <person name="Sasajima S."/>
            <person name="Aoto Y."/>
            <person name="Tuganbaev T."/>
            <person name="Yaginuma M."/>
            <person name="Ueda M."/>
            <person name="Okahashi N."/>
            <person name="Amafuji K."/>
            <person name="Kiridooshi Y."/>
            <person name="Sugita K."/>
            <person name="Strazar M."/>
            <person name="Skelly A."/>
            <person name="Suda W."/>
            <person name="Hattori M."/>
            <person name="Nakamoto N."/>
            <person name="Caballero S."/>
            <person name="Norman J."/>
            <person name="Olle B."/>
            <person name="Tanoue T."/>
            <person name="Arita M."/>
            <person name="Bucci V."/>
            <person name="Atarashi K."/>
            <person name="Xavier R."/>
            <person name="Honda K."/>
        </authorList>
    </citation>
    <scope>NUCLEOTIDE SEQUENCE [LARGE SCALE GENOMIC DNA]</scope>
    <source>
        <strain evidence="6">k34-0107-D12</strain>
    </source>
</reference>
<keyword evidence="6" id="KW-1185">Reference proteome</keyword>
<dbReference type="PANTHER" id="PTHR30061">
    <property type="entry name" value="MALTOSE-BINDING PERIPLASMIC PROTEIN"/>
    <property type="match status" value="1"/>
</dbReference>
<name>A0ABQ0C3Q1_9FIRM</name>
<evidence type="ECO:0000313" key="6">
    <source>
        <dbReference type="Proteomes" id="UP001600941"/>
    </source>
</evidence>
<feature type="signal peptide" evidence="4">
    <location>
        <begin position="1"/>
        <end position="19"/>
    </location>
</feature>
<protein>
    <submittedName>
        <fullName evidence="5">Sugar ABC transporter substrate-binding protein</fullName>
    </submittedName>
</protein>
<gene>
    <name evidence="5" type="ORF">K340107D12_60280</name>
</gene>
<dbReference type="RefSeq" id="WP_256129821.1">
    <property type="nucleotide sequence ID" value="NZ_BAABZQ010000001.1"/>
</dbReference>
<evidence type="ECO:0000313" key="5">
    <source>
        <dbReference type="EMBL" id="GAA6503212.1"/>
    </source>
</evidence>
<dbReference type="InterPro" id="IPR006059">
    <property type="entry name" value="SBP"/>
</dbReference>
<sequence length="418" mass="47068">MRNKMTKLTVFSMAAVVGASVLTGCGGGSTKGNDGKETKQNDGDKVVLRFVTASAYDSQEKVVQAFNESQDKIEVKLENYGSAFDQKLAAAIGAGNTPDIIKLWNFPAYYESIIPLNDKIETLEDKDDIYDMLFQYSTMEDNIYGVPVGFSTRAIHYDKKLLDENNITISPDWTWDDLKACSKQLTDDQKTGMFLYFNPDPYSFEHFLWSNGGEWIDDNGKPVINSKENVEMIQYLHDMIYVDKVAAADDFNQDFAQAFLSGKYVFAENGKWQVEDINKGGMELGIAPMPGFNGKPGKSVVHSDFLTIAKDSAYQDEAWEFIEFYSSYDSVKTLSDSEMPIRKSVAKDMGLLDDPQMKPFYDMLETVDADRPSLVKTPHWPEISAEIQDGMEAIFIQEDADIQQILDEVQKKSEVVTQ</sequence>
<evidence type="ECO:0000256" key="1">
    <source>
        <dbReference type="ARBA" id="ARBA00008520"/>
    </source>
</evidence>
<organism evidence="5 6">
    <name type="scientific">Blautia parvula</name>
    <dbReference type="NCBI Taxonomy" id="2877527"/>
    <lineage>
        <taxon>Bacteria</taxon>
        <taxon>Bacillati</taxon>
        <taxon>Bacillota</taxon>
        <taxon>Clostridia</taxon>
        <taxon>Lachnospirales</taxon>
        <taxon>Lachnospiraceae</taxon>
        <taxon>Blautia</taxon>
    </lineage>
</organism>
<evidence type="ECO:0000256" key="4">
    <source>
        <dbReference type="SAM" id="SignalP"/>
    </source>
</evidence>
<proteinExistence type="inferred from homology"/>
<feature type="chain" id="PRO_5045709160" evidence="4">
    <location>
        <begin position="20"/>
        <end position="418"/>
    </location>
</feature>
<dbReference type="PROSITE" id="PS51257">
    <property type="entry name" value="PROKAR_LIPOPROTEIN"/>
    <property type="match status" value="1"/>
</dbReference>
<dbReference type="SUPFAM" id="SSF53850">
    <property type="entry name" value="Periplasmic binding protein-like II"/>
    <property type="match status" value="1"/>
</dbReference>
<accession>A0ABQ0C3Q1</accession>
<keyword evidence="3 4" id="KW-0732">Signal</keyword>
<dbReference type="Proteomes" id="UP001600941">
    <property type="component" value="Unassembled WGS sequence"/>
</dbReference>